<dbReference type="KEGG" id="pbf:CFX0092_A2056"/>
<dbReference type="GO" id="GO:0009103">
    <property type="term" value="P:lipopolysaccharide biosynthetic process"/>
    <property type="evidence" value="ECO:0007669"/>
    <property type="project" value="UniProtKB-ARBA"/>
</dbReference>
<dbReference type="GO" id="GO:0010041">
    <property type="term" value="P:response to iron(III) ion"/>
    <property type="evidence" value="ECO:0007669"/>
    <property type="project" value="TreeGrafter"/>
</dbReference>
<feature type="transmembrane region" description="Helical" evidence="8">
    <location>
        <begin position="85"/>
        <end position="105"/>
    </location>
</feature>
<dbReference type="InterPro" id="IPR038731">
    <property type="entry name" value="RgtA/B/C-like"/>
</dbReference>
<reference evidence="11" key="1">
    <citation type="submission" date="2016-01" db="EMBL/GenBank/DDBJ databases">
        <authorList>
            <person name="Mcilroy J.S."/>
            <person name="Karst M S."/>
            <person name="Albertsen M."/>
        </authorList>
    </citation>
    <scope>NUCLEOTIDE SEQUENCE</scope>
    <source>
        <strain evidence="11">Cfx-K</strain>
    </source>
</reference>
<feature type="transmembrane region" description="Helical" evidence="8">
    <location>
        <begin position="279"/>
        <end position="297"/>
    </location>
</feature>
<evidence type="ECO:0000256" key="7">
    <source>
        <dbReference type="ARBA" id="ARBA00023136"/>
    </source>
</evidence>
<feature type="signal peptide" evidence="9">
    <location>
        <begin position="1"/>
        <end position="21"/>
    </location>
</feature>
<sequence>MTRLTRTHALAFMVLALLVAAALRLPDLTAVPPGVHYDEAAYGLNAGDIGLRGERPVFIPSFTGREPLFLYLAGGMARALGNTLFALRLTAAFVGLLTVAATYWLGREMLADRRIALLAAALLAVSFWHVLFSRLGFRVISQPLLMALAVAALFRGLRGGRWPWLWAAGLLIGLTAYTYLAARLFPVLLAFALLPLLLDSDTRAVRLRQLAFVALVAFLTALPLLGYFYFNPDAFWVRIGQVAPGENSLSLTESLLRAFGMFFLRGDPYLRFNLPGRPLFDFVSGGLLLVGWLICLWRYRRFPYDWQRAAVLLLLLAPLVMILPTALAVNEIVPSNLRALGLIPFVFYLPPIGLIALLRDVERRFHRPPLTRAVSITALFILLVGGVLTQHRYFRQWATQPDLLLVNDGDLTAAAGWLDGTLAALPPGERPTVYVAAVHYRHPTLAFLSANYDSLKWLPGGHALVFPATGAALYLYPANSPAPAWALPYLEAEGPPEIVSAANGTELFRVYRLSAPPQLPPPAAEPTPATVPADFGGLITLENITTAPAAAGESLPVTLQWRVSAAPPAGASYATFVHLEDLNGHRWSQIEQDGYPAEQWQPGDVILERIDVAAPYGLPPGGDGLYRLRLGRFDPGDGARLPRVNATGSFAGDSLLSYDVAIRPGPPPDPLPQPPYPVNEAAVEGLFLLGYERGALAAETGQIIEFALWWSADRPLPYMTLGLSLVNETTGVAWPYGTIQPFYNLYPFSLWTTPAFIIDRQAVRVPDELPPGEYRLRLELLDGQQQALYATNLGPLAVSRTERLFELPAFNYAVGALFGGEIALAGYSLSDLETEFSGKNSVSTAALELVWQAETQPTADYTVFVHVLNADGTCCVWQADAMPRGGAYPTTRWRPGEVVVDAYEISLPEGAEIRDYEIEVGLYVAETGQRLGVVINGTMVGDAVVLESRP</sequence>
<dbReference type="GO" id="GO:0016763">
    <property type="term" value="F:pentosyltransferase activity"/>
    <property type="evidence" value="ECO:0007669"/>
    <property type="project" value="TreeGrafter"/>
</dbReference>
<feature type="transmembrane region" description="Helical" evidence="8">
    <location>
        <begin position="165"/>
        <end position="198"/>
    </location>
</feature>
<proteinExistence type="predicted"/>
<protein>
    <recommendedName>
        <fullName evidence="10">Glycosyltransferase RgtA/B/C/D-like domain-containing protein</fullName>
    </recommendedName>
</protein>
<organism evidence="11 12">
    <name type="scientific">Candidatus Promineifilum breve</name>
    <dbReference type="NCBI Taxonomy" id="1806508"/>
    <lineage>
        <taxon>Bacteria</taxon>
        <taxon>Bacillati</taxon>
        <taxon>Chloroflexota</taxon>
        <taxon>Ardenticatenia</taxon>
        <taxon>Candidatus Promineifilales</taxon>
        <taxon>Candidatus Promineifilaceae</taxon>
        <taxon>Candidatus Promineifilum</taxon>
    </lineage>
</organism>
<dbReference type="RefSeq" id="WP_095043349.1">
    <property type="nucleotide sequence ID" value="NZ_LN890655.1"/>
</dbReference>
<dbReference type="PANTHER" id="PTHR33908:SF3">
    <property type="entry name" value="UNDECAPRENYL PHOSPHATE-ALPHA-4-AMINO-4-DEOXY-L-ARABINOSE ARABINOSYL TRANSFERASE"/>
    <property type="match status" value="1"/>
</dbReference>
<keyword evidence="9" id="KW-0732">Signal</keyword>
<keyword evidence="4" id="KW-0808">Transferase</keyword>
<keyword evidence="6 8" id="KW-1133">Transmembrane helix</keyword>
<dbReference type="Proteomes" id="UP000215027">
    <property type="component" value="Chromosome I"/>
</dbReference>
<dbReference type="OrthoDB" id="162228at2"/>
<comment type="subcellular location">
    <subcellularLocation>
        <location evidence="1">Cell membrane</location>
        <topology evidence="1">Multi-pass membrane protein</topology>
    </subcellularLocation>
</comment>
<keyword evidence="12" id="KW-1185">Reference proteome</keyword>
<evidence type="ECO:0000313" key="11">
    <source>
        <dbReference type="EMBL" id="CUS03934.2"/>
    </source>
</evidence>
<keyword evidence="2" id="KW-1003">Cell membrane</keyword>
<dbReference type="EMBL" id="LN890655">
    <property type="protein sequence ID" value="CUS03934.2"/>
    <property type="molecule type" value="Genomic_DNA"/>
</dbReference>
<dbReference type="GO" id="GO:0005886">
    <property type="term" value="C:plasma membrane"/>
    <property type="evidence" value="ECO:0007669"/>
    <property type="project" value="UniProtKB-SubCell"/>
</dbReference>
<keyword evidence="3" id="KW-0328">Glycosyltransferase</keyword>
<evidence type="ECO:0000256" key="5">
    <source>
        <dbReference type="ARBA" id="ARBA00022692"/>
    </source>
</evidence>
<dbReference type="Pfam" id="PF13231">
    <property type="entry name" value="PMT_2"/>
    <property type="match status" value="1"/>
</dbReference>
<feature type="transmembrane region" description="Helical" evidence="8">
    <location>
        <begin position="210"/>
        <end position="230"/>
    </location>
</feature>
<feature type="transmembrane region" description="Helical" evidence="8">
    <location>
        <begin position="117"/>
        <end position="137"/>
    </location>
</feature>
<dbReference type="PANTHER" id="PTHR33908">
    <property type="entry name" value="MANNOSYLTRANSFERASE YKCB-RELATED"/>
    <property type="match status" value="1"/>
</dbReference>
<feature type="transmembrane region" description="Helical" evidence="8">
    <location>
        <begin position="339"/>
        <end position="358"/>
    </location>
</feature>
<evidence type="ECO:0000256" key="2">
    <source>
        <dbReference type="ARBA" id="ARBA00022475"/>
    </source>
</evidence>
<dbReference type="InterPro" id="IPR050297">
    <property type="entry name" value="LipidA_mod_glycosyltrf_83"/>
</dbReference>
<evidence type="ECO:0000256" key="8">
    <source>
        <dbReference type="SAM" id="Phobius"/>
    </source>
</evidence>
<feature type="domain" description="Glycosyltransferase RgtA/B/C/D-like" evidence="10">
    <location>
        <begin position="67"/>
        <end position="225"/>
    </location>
</feature>
<gene>
    <name evidence="11" type="ORF">CFX0092_A2056</name>
</gene>
<accession>A0A160T2L3</accession>
<evidence type="ECO:0000313" key="12">
    <source>
        <dbReference type="Proteomes" id="UP000215027"/>
    </source>
</evidence>
<dbReference type="AlphaFoldDB" id="A0A160T2L3"/>
<evidence type="ECO:0000256" key="1">
    <source>
        <dbReference type="ARBA" id="ARBA00004651"/>
    </source>
</evidence>
<keyword evidence="7 8" id="KW-0472">Membrane</keyword>
<evidence type="ECO:0000256" key="3">
    <source>
        <dbReference type="ARBA" id="ARBA00022676"/>
    </source>
</evidence>
<evidence type="ECO:0000256" key="4">
    <source>
        <dbReference type="ARBA" id="ARBA00022679"/>
    </source>
</evidence>
<feature type="transmembrane region" description="Helical" evidence="8">
    <location>
        <begin position="370"/>
        <end position="388"/>
    </location>
</feature>
<evidence type="ECO:0000256" key="9">
    <source>
        <dbReference type="SAM" id="SignalP"/>
    </source>
</evidence>
<feature type="transmembrane region" description="Helical" evidence="8">
    <location>
        <begin position="309"/>
        <end position="327"/>
    </location>
</feature>
<evidence type="ECO:0000259" key="10">
    <source>
        <dbReference type="Pfam" id="PF13231"/>
    </source>
</evidence>
<name>A0A160T2L3_9CHLR</name>
<keyword evidence="5 8" id="KW-0812">Transmembrane</keyword>
<evidence type="ECO:0000256" key="6">
    <source>
        <dbReference type="ARBA" id="ARBA00022989"/>
    </source>
</evidence>
<feature type="chain" id="PRO_5008240553" description="Glycosyltransferase RgtA/B/C/D-like domain-containing protein" evidence="9">
    <location>
        <begin position="22"/>
        <end position="950"/>
    </location>
</feature>